<accession>A0A7M5TSU1</accession>
<feature type="domain" description="Fatty acid hydroxylase" evidence="15">
    <location>
        <begin position="123"/>
        <end position="254"/>
    </location>
</feature>
<evidence type="ECO:0000256" key="13">
    <source>
        <dbReference type="ARBA" id="ARBA00047556"/>
    </source>
</evidence>
<dbReference type="GO" id="GO:0050479">
    <property type="term" value="F:glyceryl-ether monooxygenase activity"/>
    <property type="evidence" value="ECO:0007669"/>
    <property type="project" value="UniProtKB-EC"/>
</dbReference>
<dbReference type="PANTHER" id="PTHR21624">
    <property type="entry name" value="STEROL DESATURASE-RELATED PROTEIN"/>
    <property type="match status" value="1"/>
</dbReference>
<dbReference type="InterPro" id="IPR006694">
    <property type="entry name" value="Fatty_acid_hydroxylase"/>
</dbReference>
<evidence type="ECO:0000256" key="7">
    <source>
        <dbReference type="ARBA" id="ARBA00023004"/>
    </source>
</evidence>
<evidence type="ECO:0000256" key="1">
    <source>
        <dbReference type="ARBA" id="ARBA00001962"/>
    </source>
</evidence>
<evidence type="ECO:0000256" key="10">
    <source>
        <dbReference type="ARBA" id="ARBA00038190"/>
    </source>
</evidence>
<feature type="transmembrane region" description="Helical" evidence="14">
    <location>
        <begin position="119"/>
        <end position="136"/>
    </location>
</feature>
<dbReference type="InterPro" id="IPR056853">
    <property type="entry name" value="AGMP_C"/>
</dbReference>
<evidence type="ECO:0000256" key="6">
    <source>
        <dbReference type="ARBA" id="ARBA00023002"/>
    </source>
</evidence>
<evidence type="ECO:0000256" key="9">
    <source>
        <dbReference type="ARBA" id="ARBA00023136"/>
    </source>
</evidence>
<evidence type="ECO:0000256" key="12">
    <source>
        <dbReference type="ARBA" id="ARBA00040992"/>
    </source>
</evidence>
<sequence>MNRTDYKGTGKGTNASALVKLGRMFYAIHPDSHTHQHVHQVPDYVVDAFPFFTALIVLEFVIMLLKGKNHHRIFYIFTNVSGGMIEQIFNKMFMKPFFFLLYCYLFQHYRVCDLPWDSVWTWYFVFLTVDFFYYWFHRASHEVNIIWCAHQMHHSSEDYNMTTALRQSFIQSQFSSIIYLPMSLFIPPSLFLIHGQFNLLYQFWIHTEAVEKLGPLEYILNTASHHRVHHGRNPYCIDKNYGGTLIIWDRLFGTFGEEKEEVAYGLVHEQLTANPFKLQVHHFYELMKRFMRLQKWSDKLSCLFRGPGWMAECEKEGLTPEQMELPEVEHPIVPRDVKHFEMENRLESLYVLFNFGVADIMVQEFFARRMDLSVSALYTCLAYLFGTFTSLGVVLENRWYWPLLEVVRCSAMIAGDAYLTLNSLSNPVIPDIMTMGVRAINVMSLLASLYVLLTGKAGRHVQQQKKVD</sequence>
<evidence type="ECO:0000313" key="18">
    <source>
        <dbReference type="Proteomes" id="UP000594262"/>
    </source>
</evidence>
<evidence type="ECO:0000259" key="16">
    <source>
        <dbReference type="Pfam" id="PF24858"/>
    </source>
</evidence>
<evidence type="ECO:0000256" key="4">
    <source>
        <dbReference type="ARBA" id="ARBA00022824"/>
    </source>
</evidence>
<evidence type="ECO:0000256" key="2">
    <source>
        <dbReference type="ARBA" id="ARBA00004477"/>
    </source>
</evidence>
<keyword evidence="6" id="KW-0560">Oxidoreductase</keyword>
<keyword evidence="9 14" id="KW-0472">Membrane</keyword>
<evidence type="ECO:0000313" key="17">
    <source>
        <dbReference type="EnsemblMetazoa" id="CLYHEMP001314.1"/>
    </source>
</evidence>
<dbReference type="GO" id="GO:0006643">
    <property type="term" value="P:membrane lipid metabolic process"/>
    <property type="evidence" value="ECO:0007669"/>
    <property type="project" value="TreeGrafter"/>
</dbReference>
<keyword evidence="18" id="KW-1185">Reference proteome</keyword>
<feature type="transmembrane region" description="Helical" evidence="14">
    <location>
        <begin position="88"/>
        <end position="107"/>
    </location>
</feature>
<evidence type="ECO:0000259" key="15">
    <source>
        <dbReference type="Pfam" id="PF04116"/>
    </source>
</evidence>
<evidence type="ECO:0000256" key="3">
    <source>
        <dbReference type="ARBA" id="ARBA00022692"/>
    </source>
</evidence>
<dbReference type="EnsemblMetazoa" id="CLYHEMT001314.1">
    <property type="protein sequence ID" value="CLYHEMP001314.1"/>
    <property type="gene ID" value="CLYHEMG001314"/>
</dbReference>
<keyword evidence="3 14" id="KW-0812">Transmembrane</keyword>
<feature type="transmembrane region" description="Helical" evidence="14">
    <location>
        <begin position="432"/>
        <end position="453"/>
    </location>
</feature>
<comment type="subcellular location">
    <subcellularLocation>
        <location evidence="2">Endoplasmic reticulum membrane</location>
        <topology evidence="2">Multi-pass membrane protein</topology>
    </subcellularLocation>
</comment>
<evidence type="ECO:0000256" key="11">
    <source>
        <dbReference type="ARBA" id="ARBA00039026"/>
    </source>
</evidence>
<dbReference type="EC" id="1.14.16.5" evidence="11"/>
<dbReference type="RefSeq" id="XP_066919883.1">
    <property type="nucleotide sequence ID" value="XM_067063782.1"/>
</dbReference>
<comment type="similarity">
    <text evidence="10">Belongs to the sterol desaturase family. TMEM195 subfamily.</text>
</comment>
<keyword evidence="8" id="KW-0443">Lipid metabolism</keyword>
<dbReference type="GO" id="GO:0005506">
    <property type="term" value="F:iron ion binding"/>
    <property type="evidence" value="ECO:0007669"/>
    <property type="project" value="InterPro"/>
</dbReference>
<evidence type="ECO:0000256" key="5">
    <source>
        <dbReference type="ARBA" id="ARBA00022989"/>
    </source>
</evidence>
<feature type="domain" description="Alkylglycerol monooxygenase C-terminal" evidence="16">
    <location>
        <begin position="349"/>
        <end position="420"/>
    </location>
</feature>
<comment type="catalytic activity">
    <reaction evidence="13">
        <text>1-O-(1,2-saturated-alkyl)-sn-glycerol + (6R)-L-erythro-5,6,7,8-tetrahydrobiopterin + O2 = a 1-(1-hydroxyalkyl)-sn-glycerol + (6R)-L-erythro-6,7-dihydrobiopterin + H2O</text>
        <dbReference type="Rhea" id="RHEA:36255"/>
        <dbReference type="ChEBI" id="CHEBI:15377"/>
        <dbReference type="ChEBI" id="CHEBI:15379"/>
        <dbReference type="ChEBI" id="CHEBI:43120"/>
        <dbReference type="ChEBI" id="CHEBI:59560"/>
        <dbReference type="ChEBI" id="CHEBI:73418"/>
        <dbReference type="ChEBI" id="CHEBI:83957"/>
        <dbReference type="EC" id="1.14.16.5"/>
    </reaction>
</comment>
<evidence type="ECO:0000256" key="8">
    <source>
        <dbReference type="ARBA" id="ARBA00023098"/>
    </source>
</evidence>
<dbReference type="GeneID" id="136807197"/>
<dbReference type="OrthoDB" id="6354873at2759"/>
<keyword evidence="5 14" id="KW-1133">Transmembrane helix</keyword>
<organism evidence="17 18">
    <name type="scientific">Clytia hemisphaerica</name>
    <dbReference type="NCBI Taxonomy" id="252671"/>
    <lineage>
        <taxon>Eukaryota</taxon>
        <taxon>Metazoa</taxon>
        <taxon>Cnidaria</taxon>
        <taxon>Hydrozoa</taxon>
        <taxon>Hydroidolina</taxon>
        <taxon>Leptothecata</taxon>
        <taxon>Obeliida</taxon>
        <taxon>Clytiidae</taxon>
        <taxon>Clytia</taxon>
    </lineage>
</organism>
<dbReference type="GO" id="GO:0005789">
    <property type="term" value="C:endoplasmic reticulum membrane"/>
    <property type="evidence" value="ECO:0007669"/>
    <property type="project" value="UniProtKB-SubCell"/>
</dbReference>
<dbReference type="Pfam" id="PF04116">
    <property type="entry name" value="FA_hydroxylase"/>
    <property type="match status" value="1"/>
</dbReference>
<keyword evidence="7" id="KW-0408">Iron</keyword>
<comment type="cofactor">
    <cofactor evidence="1">
        <name>Fe cation</name>
        <dbReference type="ChEBI" id="CHEBI:24875"/>
    </cofactor>
</comment>
<feature type="transmembrane region" description="Helical" evidence="14">
    <location>
        <begin position="48"/>
        <end position="67"/>
    </location>
</feature>
<keyword evidence="4" id="KW-0256">Endoplasmic reticulum</keyword>
<protein>
    <recommendedName>
        <fullName evidence="12">Alkylglycerol monooxygenase</fullName>
        <ecNumber evidence="11">1.14.16.5</ecNumber>
    </recommendedName>
</protein>
<dbReference type="AlphaFoldDB" id="A0A7M5TSU1"/>
<dbReference type="Proteomes" id="UP000594262">
    <property type="component" value="Unplaced"/>
</dbReference>
<dbReference type="Pfam" id="PF24858">
    <property type="entry name" value="AGMP_C"/>
    <property type="match status" value="1"/>
</dbReference>
<proteinExistence type="inferred from homology"/>
<dbReference type="PANTHER" id="PTHR21624:SF1">
    <property type="entry name" value="ALKYLGLYCEROL MONOOXYGENASE"/>
    <property type="match status" value="1"/>
</dbReference>
<name>A0A7M5TSU1_9CNID</name>
<reference evidence="17" key="1">
    <citation type="submission" date="2021-01" db="UniProtKB">
        <authorList>
            <consortium name="EnsemblMetazoa"/>
        </authorList>
    </citation>
    <scope>IDENTIFICATION</scope>
</reference>
<dbReference type="InterPro" id="IPR051689">
    <property type="entry name" value="Sterol_desaturase/TMEM195"/>
</dbReference>
<evidence type="ECO:0000256" key="14">
    <source>
        <dbReference type="SAM" id="Phobius"/>
    </source>
</evidence>
<feature type="transmembrane region" description="Helical" evidence="14">
    <location>
        <begin position="376"/>
        <end position="395"/>
    </location>
</feature>
<dbReference type="GO" id="GO:0008610">
    <property type="term" value="P:lipid biosynthetic process"/>
    <property type="evidence" value="ECO:0007669"/>
    <property type="project" value="InterPro"/>
</dbReference>